<reference evidence="1 2" key="1">
    <citation type="submission" date="2018-08" db="EMBL/GenBank/DDBJ databases">
        <title>A genome reference for cultivated species of the human gut microbiota.</title>
        <authorList>
            <person name="Zou Y."/>
            <person name="Xue W."/>
            <person name="Luo G."/>
        </authorList>
    </citation>
    <scope>NUCLEOTIDE SEQUENCE [LARGE SCALE GENOMIC DNA]</scope>
    <source>
        <strain evidence="1 2">AF37-2AT</strain>
    </source>
</reference>
<dbReference type="RefSeq" id="WP_117493792.1">
    <property type="nucleotide sequence ID" value="NZ_QVLX01000009.1"/>
</dbReference>
<dbReference type="InterPro" id="IPR023214">
    <property type="entry name" value="HAD_sf"/>
</dbReference>
<sequence length="155" mass="16910">MQIEIPGYQTLTIDHLLLDYNGTIAEDGRIRNRVRELLIQLSESLTIHVLTADTHGTAAAECQGIPLLLDTFPTSDAASCKLQKLQETGASCCACIGNGRNDLFMLKEAALSIAVIGREGMYLPLLPYCDLCVHSSEEALELFLHPERIIAGLRG</sequence>
<comment type="caution">
    <text evidence="1">The sequence shown here is derived from an EMBL/GenBank/DDBJ whole genome shotgun (WGS) entry which is preliminary data.</text>
</comment>
<dbReference type="AlphaFoldDB" id="A0A3E3JZL4"/>
<name>A0A3E3JZL4_9FIRM</name>
<keyword evidence="2" id="KW-1185">Reference proteome</keyword>
<protein>
    <submittedName>
        <fullName evidence="1">ATPase P</fullName>
    </submittedName>
</protein>
<dbReference type="Gene3D" id="3.40.50.1000">
    <property type="entry name" value="HAD superfamily/HAD-like"/>
    <property type="match status" value="1"/>
</dbReference>
<proteinExistence type="predicted"/>
<dbReference type="Proteomes" id="UP000261080">
    <property type="component" value="Unassembled WGS sequence"/>
</dbReference>
<dbReference type="OrthoDB" id="159409at2"/>
<gene>
    <name evidence="1" type="ORF">DW016_13740</name>
</gene>
<organism evidence="1 2">
    <name type="scientific">Sellimonas intestinalis</name>
    <dbReference type="NCBI Taxonomy" id="1653434"/>
    <lineage>
        <taxon>Bacteria</taxon>
        <taxon>Bacillati</taxon>
        <taxon>Bacillota</taxon>
        <taxon>Clostridia</taxon>
        <taxon>Lachnospirales</taxon>
        <taxon>Lachnospiraceae</taxon>
        <taxon>Sellimonas</taxon>
    </lineage>
</organism>
<dbReference type="EMBL" id="QVLX01000009">
    <property type="protein sequence ID" value="RGE85194.1"/>
    <property type="molecule type" value="Genomic_DNA"/>
</dbReference>
<dbReference type="SUPFAM" id="SSF56784">
    <property type="entry name" value="HAD-like"/>
    <property type="match status" value="1"/>
</dbReference>
<accession>A0A3E3JZL4</accession>
<evidence type="ECO:0000313" key="2">
    <source>
        <dbReference type="Proteomes" id="UP000261080"/>
    </source>
</evidence>
<evidence type="ECO:0000313" key="1">
    <source>
        <dbReference type="EMBL" id="RGE85194.1"/>
    </source>
</evidence>
<dbReference type="InterPro" id="IPR036412">
    <property type="entry name" value="HAD-like_sf"/>
</dbReference>